<evidence type="ECO:0000313" key="2">
    <source>
        <dbReference type="Proteomes" id="UP000018339"/>
    </source>
</evidence>
<comment type="caution">
    <text evidence="1">The sequence shown here is derived from an EMBL/GenBank/DDBJ whole genome shotgun (WGS) entry which is preliminary data.</text>
</comment>
<name>A0A7U9P5N5_GEOTM</name>
<accession>A0A7U9P5N5</accession>
<dbReference type="EMBL" id="AYSF01000064">
    <property type="protein sequence ID" value="ESU71490.1"/>
    <property type="molecule type" value="Genomic_DNA"/>
</dbReference>
<protein>
    <submittedName>
        <fullName evidence="1">Uncharacterized protein</fullName>
    </submittedName>
</protein>
<keyword evidence="2" id="KW-1185">Reference proteome</keyword>
<evidence type="ECO:0000313" key="1">
    <source>
        <dbReference type="EMBL" id="ESU71490.1"/>
    </source>
</evidence>
<organism evidence="1 2">
    <name type="scientific">Geobacillus thermopakistaniensis (strain MAS1)</name>
    <dbReference type="NCBI Taxonomy" id="1408282"/>
    <lineage>
        <taxon>Bacteria</taxon>
        <taxon>Bacillati</taxon>
        <taxon>Bacillota</taxon>
        <taxon>Bacilli</taxon>
        <taxon>Bacillales</taxon>
        <taxon>Anoxybacillaceae</taxon>
        <taxon>Geobacillus</taxon>
    </lineage>
</organism>
<proteinExistence type="predicted"/>
<sequence>MFRTLRSKLIVLMALLLIISLAATQLIVVWQTQRLVDADVKHRAQTALDGLLGDIRDSFQSEENSLVQFSESPSALQMVSDEKAWPQMEKQFRTFLRLHENVQFIYIGTEQKKMYISPMTVFGCVLESRSCSKHRRDQ</sequence>
<dbReference type="RefSeq" id="WP_023634228.1">
    <property type="nucleotide sequence ID" value="NZ_AYSF01000064.1"/>
</dbReference>
<dbReference type="Proteomes" id="UP000018339">
    <property type="component" value="Unassembled WGS sequence"/>
</dbReference>
<gene>
    <name evidence="1" type="ORF">T260_13295</name>
</gene>
<reference evidence="1 2" key="1">
    <citation type="journal article" date="2014" name="Genome Announc.">
        <title>Draft Genome Sequence of Geobacillus thermopakistaniensis Strain MAS1.</title>
        <authorList>
            <person name="Siddiqui M.A."/>
            <person name="Rashid N."/>
            <person name="Ayyampalayam S."/>
            <person name="Whitman W.B."/>
        </authorList>
    </citation>
    <scope>NUCLEOTIDE SEQUENCE [LARGE SCALE GENOMIC DNA]</scope>
    <source>
        <strain evidence="1 2">MAS1</strain>
    </source>
</reference>
<dbReference type="AlphaFoldDB" id="A0A7U9P5N5"/>